<feature type="compositionally biased region" description="Basic and acidic residues" evidence="1">
    <location>
        <begin position="26"/>
        <end position="35"/>
    </location>
</feature>
<protein>
    <submittedName>
        <fullName evidence="2">Uncharacterized protein</fullName>
    </submittedName>
</protein>
<accession>A0ABP7W3P6</accession>
<evidence type="ECO:0000313" key="2">
    <source>
        <dbReference type="EMBL" id="GAA4079406.1"/>
    </source>
</evidence>
<gene>
    <name evidence="2" type="ORF">GCM10022233_68990</name>
</gene>
<name>A0ABP7W3P6_9ACTN</name>
<evidence type="ECO:0000313" key="3">
    <source>
        <dbReference type="Proteomes" id="UP001499984"/>
    </source>
</evidence>
<reference evidence="3" key="1">
    <citation type="journal article" date="2019" name="Int. J. Syst. Evol. Microbiol.">
        <title>The Global Catalogue of Microorganisms (GCM) 10K type strain sequencing project: providing services to taxonomists for standard genome sequencing and annotation.</title>
        <authorList>
            <consortium name="The Broad Institute Genomics Platform"/>
            <consortium name="The Broad Institute Genome Sequencing Center for Infectious Disease"/>
            <person name="Wu L."/>
            <person name="Ma J."/>
        </authorList>
    </citation>
    <scope>NUCLEOTIDE SEQUENCE [LARGE SCALE GENOMIC DNA]</scope>
    <source>
        <strain evidence="3">JCM 16925</strain>
    </source>
</reference>
<dbReference type="Proteomes" id="UP001499984">
    <property type="component" value="Unassembled WGS sequence"/>
</dbReference>
<feature type="region of interest" description="Disordered" evidence="1">
    <location>
        <begin position="1"/>
        <end position="53"/>
    </location>
</feature>
<comment type="caution">
    <text evidence="2">The sequence shown here is derived from an EMBL/GenBank/DDBJ whole genome shotgun (WGS) entry which is preliminary data.</text>
</comment>
<dbReference type="EMBL" id="BAAAZY010000023">
    <property type="protein sequence ID" value="GAA4079406.1"/>
    <property type="molecule type" value="Genomic_DNA"/>
</dbReference>
<organism evidence="2 3">
    <name type="scientific">Streptomyces shaanxiensis</name>
    <dbReference type="NCBI Taxonomy" id="653357"/>
    <lineage>
        <taxon>Bacteria</taxon>
        <taxon>Bacillati</taxon>
        <taxon>Actinomycetota</taxon>
        <taxon>Actinomycetes</taxon>
        <taxon>Kitasatosporales</taxon>
        <taxon>Streptomycetaceae</taxon>
        <taxon>Streptomyces</taxon>
    </lineage>
</organism>
<sequence length="53" mass="5517">MSQIDGVRPPSRTAPSIWYADVAAPQRKEGGKGTEDMGSGMEALPLGVVETDG</sequence>
<evidence type="ECO:0000256" key="1">
    <source>
        <dbReference type="SAM" id="MobiDB-lite"/>
    </source>
</evidence>
<proteinExistence type="predicted"/>
<keyword evidence="3" id="KW-1185">Reference proteome</keyword>